<protein>
    <submittedName>
        <fullName evidence="3">Uncharacterized protein</fullName>
    </submittedName>
</protein>
<evidence type="ECO:0000313" key="5">
    <source>
        <dbReference type="Proteomes" id="UP001585053"/>
    </source>
</evidence>
<comment type="caution">
    <text evidence="3">The sequence shown here is derived from an EMBL/GenBank/DDBJ whole genome shotgun (WGS) entry which is preliminary data.</text>
</comment>
<organism evidence="3 4">
    <name type="scientific">Nocardiopsis alba</name>
    <dbReference type="NCBI Taxonomy" id="53437"/>
    <lineage>
        <taxon>Bacteria</taxon>
        <taxon>Bacillati</taxon>
        <taxon>Actinomycetota</taxon>
        <taxon>Actinomycetes</taxon>
        <taxon>Streptosporangiales</taxon>
        <taxon>Nocardiopsidaceae</taxon>
        <taxon>Nocardiopsis</taxon>
    </lineage>
</organism>
<dbReference type="GeneID" id="91391720"/>
<evidence type="ECO:0000313" key="2">
    <source>
        <dbReference type="EMBL" id="MFB8768038.1"/>
    </source>
</evidence>
<sequence>MASSDSDRRTGGRRPENDDPTTDVPEADAAEQRAPAGSDEPGDWTEGAARGTFDEADEADVIEQSIEAGEEDEEERR</sequence>
<gene>
    <name evidence="3" type="ORF">GTW20_07205</name>
    <name evidence="2" type="ORF">VSQ78_10025</name>
</gene>
<name>A0A7K2IQI6_9ACTN</name>
<reference evidence="2 5" key="2">
    <citation type="submission" date="2024-01" db="EMBL/GenBank/DDBJ databases">
        <title>Genome mining of biosynthetic gene clusters to explore secondary metabolites of Streptomyces sp.</title>
        <authorList>
            <person name="Baig A."/>
            <person name="Ajitkumar Shintre N."/>
            <person name="Kumar H."/>
            <person name="Anbarasu A."/>
            <person name="Ramaiah S."/>
        </authorList>
    </citation>
    <scope>NUCLEOTIDE SEQUENCE [LARGE SCALE GENOMIC DNA]</scope>
    <source>
        <strain evidence="2 5">A01</strain>
    </source>
</reference>
<accession>A0A7K2IQI6</accession>
<dbReference type="EMBL" id="JAYMRS010000003">
    <property type="protein sequence ID" value="MFB8768038.1"/>
    <property type="molecule type" value="Genomic_DNA"/>
</dbReference>
<feature type="compositionally biased region" description="Acidic residues" evidence="1">
    <location>
        <begin position="68"/>
        <end position="77"/>
    </location>
</feature>
<evidence type="ECO:0000313" key="4">
    <source>
        <dbReference type="Proteomes" id="UP000467124"/>
    </source>
</evidence>
<evidence type="ECO:0000256" key="1">
    <source>
        <dbReference type="SAM" id="MobiDB-lite"/>
    </source>
</evidence>
<evidence type="ECO:0000313" key="3">
    <source>
        <dbReference type="EMBL" id="MYR32064.1"/>
    </source>
</evidence>
<keyword evidence="5" id="KW-1185">Reference proteome</keyword>
<reference evidence="3 4" key="1">
    <citation type="journal article" date="2019" name="Nat. Commun.">
        <title>The antimicrobial potential of Streptomyces from insect microbiomes.</title>
        <authorList>
            <person name="Chevrette M.G."/>
            <person name="Carlson C.M."/>
            <person name="Ortega H.E."/>
            <person name="Thomas C."/>
            <person name="Ananiev G.E."/>
            <person name="Barns K.J."/>
            <person name="Book A.J."/>
            <person name="Cagnazzo J."/>
            <person name="Carlos C."/>
            <person name="Flanigan W."/>
            <person name="Grubbs K.J."/>
            <person name="Horn H.A."/>
            <person name="Hoffmann F.M."/>
            <person name="Klassen J.L."/>
            <person name="Knack J.J."/>
            <person name="Lewin G.R."/>
            <person name="McDonald B.R."/>
            <person name="Muller L."/>
            <person name="Melo W.G.P."/>
            <person name="Pinto-Tomas A.A."/>
            <person name="Schmitz A."/>
            <person name="Wendt-Pienkowski E."/>
            <person name="Wildman S."/>
            <person name="Zhao M."/>
            <person name="Zhang F."/>
            <person name="Bugni T.S."/>
            <person name="Andes D.R."/>
            <person name="Pupo M.T."/>
            <person name="Currie C.R."/>
        </authorList>
    </citation>
    <scope>NUCLEOTIDE SEQUENCE [LARGE SCALE GENOMIC DNA]</scope>
    <source>
        <strain evidence="3 4">SID5840</strain>
    </source>
</reference>
<feature type="compositionally biased region" description="Acidic residues" evidence="1">
    <location>
        <begin position="18"/>
        <end position="29"/>
    </location>
</feature>
<dbReference type="OMA" id="WTEGAAR"/>
<feature type="compositionally biased region" description="Basic and acidic residues" evidence="1">
    <location>
        <begin position="1"/>
        <end position="17"/>
    </location>
</feature>
<dbReference type="Proteomes" id="UP000467124">
    <property type="component" value="Unassembled WGS sequence"/>
</dbReference>
<dbReference type="RefSeq" id="WP_014911341.1">
    <property type="nucleotide sequence ID" value="NZ_BAZE01000005.1"/>
</dbReference>
<feature type="region of interest" description="Disordered" evidence="1">
    <location>
        <begin position="1"/>
        <end position="77"/>
    </location>
</feature>
<dbReference type="EMBL" id="WWHY01000001">
    <property type="protein sequence ID" value="MYR32064.1"/>
    <property type="molecule type" value="Genomic_DNA"/>
</dbReference>
<dbReference type="AlphaFoldDB" id="A0A7K2IQI6"/>
<proteinExistence type="predicted"/>
<dbReference type="Proteomes" id="UP001585053">
    <property type="component" value="Unassembled WGS sequence"/>
</dbReference>